<gene>
    <name evidence="1" type="ORF">ABT384_05545</name>
</gene>
<name>A0ABV1XKH2_9ACTN</name>
<evidence type="ECO:0000313" key="1">
    <source>
        <dbReference type="EMBL" id="MER7372113.1"/>
    </source>
</evidence>
<dbReference type="Proteomes" id="UP001486207">
    <property type="component" value="Unassembled WGS sequence"/>
</dbReference>
<reference evidence="1 2" key="1">
    <citation type="submission" date="2024-06" db="EMBL/GenBank/DDBJ databases">
        <title>The Natural Products Discovery Center: Release of the First 8490 Sequenced Strains for Exploring Actinobacteria Biosynthetic Diversity.</title>
        <authorList>
            <person name="Kalkreuter E."/>
            <person name="Kautsar S.A."/>
            <person name="Yang D."/>
            <person name="Bader C.D."/>
            <person name="Teijaro C.N."/>
            <person name="Fluegel L."/>
            <person name="Davis C.M."/>
            <person name="Simpson J.R."/>
            <person name="Lauterbach L."/>
            <person name="Steele A.D."/>
            <person name="Gui C."/>
            <person name="Meng S."/>
            <person name="Li G."/>
            <person name="Viehrig K."/>
            <person name="Ye F."/>
            <person name="Su P."/>
            <person name="Kiefer A.F."/>
            <person name="Nichols A."/>
            <person name="Cepeda A.J."/>
            <person name="Yan W."/>
            <person name="Fan B."/>
            <person name="Jiang Y."/>
            <person name="Adhikari A."/>
            <person name="Zheng C.-J."/>
            <person name="Schuster L."/>
            <person name="Cowan T.M."/>
            <person name="Smanski M.J."/>
            <person name="Chevrette M.G."/>
            <person name="De Carvalho L.P.S."/>
            <person name="Shen B."/>
        </authorList>
    </citation>
    <scope>NUCLEOTIDE SEQUENCE [LARGE SCALE GENOMIC DNA]</scope>
    <source>
        <strain evidence="1 2">NPDC000155</strain>
    </source>
</reference>
<sequence>MPKPSSVRTSPVSRRCANAFWAVLAAMPNSALSSTMPLTRLTGG</sequence>
<keyword evidence="2" id="KW-1185">Reference proteome</keyword>
<protein>
    <submittedName>
        <fullName evidence="1">Uncharacterized protein</fullName>
    </submittedName>
</protein>
<comment type="caution">
    <text evidence="1">The sequence shown here is derived from an EMBL/GenBank/DDBJ whole genome shotgun (WGS) entry which is preliminary data.</text>
</comment>
<accession>A0ABV1XKH2</accession>
<proteinExistence type="predicted"/>
<organism evidence="1 2">
    <name type="scientific">Streptomyces lanatus</name>
    <dbReference type="NCBI Taxonomy" id="66900"/>
    <lineage>
        <taxon>Bacteria</taxon>
        <taxon>Bacillati</taxon>
        <taxon>Actinomycetota</taxon>
        <taxon>Actinomycetes</taxon>
        <taxon>Kitasatosporales</taxon>
        <taxon>Streptomycetaceae</taxon>
        <taxon>Streptomyces</taxon>
    </lineage>
</organism>
<dbReference type="EMBL" id="JBEPFB010000002">
    <property type="protein sequence ID" value="MER7372113.1"/>
    <property type="molecule type" value="Genomic_DNA"/>
</dbReference>
<evidence type="ECO:0000313" key="2">
    <source>
        <dbReference type="Proteomes" id="UP001486207"/>
    </source>
</evidence>
<dbReference type="RefSeq" id="WP_308437648.1">
    <property type="nucleotide sequence ID" value="NZ_BNBM01000003.1"/>
</dbReference>